<reference evidence="2" key="1">
    <citation type="submission" date="2021-07" db="EMBL/GenBank/DDBJ databases">
        <title>Neiella marina sp. nov., isolated from the intestinal content of sea cucumber Apostichopus japonicus.</title>
        <authorList>
            <person name="Bai X."/>
        </authorList>
    </citation>
    <scope>NUCLEOTIDE SEQUENCE</scope>
    <source>
        <strain evidence="2">126</strain>
    </source>
</reference>
<proteinExistence type="predicted"/>
<dbReference type="EMBL" id="JAHZSS010000010">
    <property type="protein sequence ID" value="MBW8191302.1"/>
    <property type="molecule type" value="Genomic_DNA"/>
</dbReference>
<feature type="transmembrane region" description="Helical" evidence="1">
    <location>
        <begin position="16"/>
        <end position="40"/>
    </location>
</feature>
<dbReference type="RefSeq" id="WP_220103985.1">
    <property type="nucleotide sequence ID" value="NZ_JAHZSS010000010.1"/>
</dbReference>
<accession>A0ABS7EI32</accession>
<keyword evidence="1" id="KW-1133">Transmembrane helix</keyword>
<feature type="transmembrane region" description="Helical" evidence="1">
    <location>
        <begin position="109"/>
        <end position="127"/>
    </location>
</feature>
<keyword evidence="3" id="KW-1185">Reference proteome</keyword>
<evidence type="ECO:0000313" key="2">
    <source>
        <dbReference type="EMBL" id="MBW8191302.1"/>
    </source>
</evidence>
<comment type="caution">
    <text evidence="2">The sequence shown here is derived from an EMBL/GenBank/DDBJ whole genome shotgun (WGS) entry which is preliminary data.</text>
</comment>
<name>A0ABS7EI32_9GAMM</name>
<feature type="transmembrane region" description="Helical" evidence="1">
    <location>
        <begin position="86"/>
        <end position="103"/>
    </location>
</feature>
<evidence type="ECO:0000256" key="1">
    <source>
        <dbReference type="SAM" id="Phobius"/>
    </source>
</evidence>
<sequence>MGMNMKTESENKEQELLLLLSYSPWIMVMLCWQMFFWSYVAPMGNSIELKDFAKLVESHMPMLLITLCITIAFMYLPNATNKRARLLGYCVGLVPVGALSFAYEQGFNGVYSWVLAVTISSVVYWGVQKLRAMPSQ</sequence>
<dbReference type="Proteomes" id="UP001166251">
    <property type="component" value="Unassembled WGS sequence"/>
</dbReference>
<feature type="transmembrane region" description="Helical" evidence="1">
    <location>
        <begin position="60"/>
        <end position="79"/>
    </location>
</feature>
<gene>
    <name evidence="2" type="ORF">K0504_09660</name>
</gene>
<protein>
    <submittedName>
        <fullName evidence="2">Uncharacterized protein</fullName>
    </submittedName>
</protein>
<keyword evidence="1" id="KW-0812">Transmembrane</keyword>
<evidence type="ECO:0000313" key="3">
    <source>
        <dbReference type="Proteomes" id="UP001166251"/>
    </source>
</evidence>
<keyword evidence="1" id="KW-0472">Membrane</keyword>
<organism evidence="2 3">
    <name type="scientific">Neiella holothuriorum</name>
    <dbReference type="NCBI Taxonomy" id="2870530"/>
    <lineage>
        <taxon>Bacteria</taxon>
        <taxon>Pseudomonadati</taxon>
        <taxon>Pseudomonadota</taxon>
        <taxon>Gammaproteobacteria</taxon>
        <taxon>Alteromonadales</taxon>
        <taxon>Echinimonadaceae</taxon>
        <taxon>Neiella</taxon>
    </lineage>
</organism>